<reference evidence="1" key="1">
    <citation type="submission" date="2021-02" db="EMBL/GenBank/DDBJ databases">
        <authorList>
            <consortium name="DOE Joint Genome Institute"/>
            <person name="Ahrendt S."/>
            <person name="Looney B.P."/>
            <person name="Miyauchi S."/>
            <person name="Morin E."/>
            <person name="Drula E."/>
            <person name="Courty P.E."/>
            <person name="Chicoki N."/>
            <person name="Fauchery L."/>
            <person name="Kohler A."/>
            <person name="Kuo A."/>
            <person name="Labutti K."/>
            <person name="Pangilinan J."/>
            <person name="Lipzen A."/>
            <person name="Riley R."/>
            <person name="Andreopoulos W."/>
            <person name="He G."/>
            <person name="Johnson J."/>
            <person name="Barry K.W."/>
            <person name="Grigoriev I.V."/>
            <person name="Nagy L."/>
            <person name="Hibbett D."/>
            <person name="Henrissat B."/>
            <person name="Matheny P.B."/>
            <person name="Labbe J."/>
            <person name="Martin F."/>
        </authorList>
    </citation>
    <scope>NUCLEOTIDE SEQUENCE</scope>
    <source>
        <strain evidence="1">EC-137</strain>
    </source>
</reference>
<proteinExistence type="predicted"/>
<sequence>MSRWVLRAMLAVAAVLVFRAVPLGLLSQILSTGHARNRTDIEAFITREIFPVLDDTLAFLDHRHNSPAGQHGEPATLPLVPTVNASGSSHLKVCAKLHGKTIYLVGPPHTTYKLHDYLISILTPLGTRQPFCAGPAVCVFHVICQPSDASLTLPPHPKPSSIAGVKMSLLRFIPSTTLYASPNRFEEAFDSPQVDRRTGVRIVQDPWTAAVAKANVLVLSRAPLPAPAWSYNANEGVKWDWLEKIGQVERGDPERGFEVFTEKLRCLPIAMPTQVPQPERVLRAALHTTLAVFLPSVLGVLADIQRHVDFAPIFGKKTVIWHGSWFLPVHSIEGLYRNGGLELLAEQLANAEEPWSGYYNAQVLMHDYILPKILREYGIVYLQLSTVGTRLESSVQNEEAFVEGFLDNLYDLLSP</sequence>
<evidence type="ECO:0000313" key="2">
    <source>
        <dbReference type="Proteomes" id="UP000814128"/>
    </source>
</evidence>
<keyword evidence="2" id="KW-1185">Reference proteome</keyword>
<dbReference type="Proteomes" id="UP000814128">
    <property type="component" value="Unassembled WGS sequence"/>
</dbReference>
<comment type="caution">
    <text evidence="1">The sequence shown here is derived from an EMBL/GenBank/DDBJ whole genome shotgun (WGS) entry which is preliminary data.</text>
</comment>
<protein>
    <submittedName>
        <fullName evidence="1">Uncharacterized protein</fullName>
    </submittedName>
</protein>
<reference evidence="1" key="2">
    <citation type="journal article" date="2022" name="New Phytol.">
        <title>Evolutionary transition to the ectomycorrhizal habit in the genomes of a hyperdiverse lineage of mushroom-forming fungi.</title>
        <authorList>
            <person name="Looney B."/>
            <person name="Miyauchi S."/>
            <person name="Morin E."/>
            <person name="Drula E."/>
            <person name="Courty P.E."/>
            <person name="Kohler A."/>
            <person name="Kuo A."/>
            <person name="LaButti K."/>
            <person name="Pangilinan J."/>
            <person name="Lipzen A."/>
            <person name="Riley R."/>
            <person name="Andreopoulos W."/>
            <person name="He G."/>
            <person name="Johnson J."/>
            <person name="Nolan M."/>
            <person name="Tritt A."/>
            <person name="Barry K.W."/>
            <person name="Grigoriev I.V."/>
            <person name="Nagy L.G."/>
            <person name="Hibbett D."/>
            <person name="Henrissat B."/>
            <person name="Matheny P.B."/>
            <person name="Labbe J."/>
            <person name="Martin F.M."/>
        </authorList>
    </citation>
    <scope>NUCLEOTIDE SEQUENCE</scope>
    <source>
        <strain evidence="1">EC-137</strain>
    </source>
</reference>
<accession>A0ACB8Q763</accession>
<gene>
    <name evidence="1" type="ORF">K488DRAFT_90755</name>
</gene>
<evidence type="ECO:0000313" key="1">
    <source>
        <dbReference type="EMBL" id="KAI0027524.1"/>
    </source>
</evidence>
<organism evidence="1 2">
    <name type="scientific">Vararia minispora EC-137</name>
    <dbReference type="NCBI Taxonomy" id="1314806"/>
    <lineage>
        <taxon>Eukaryota</taxon>
        <taxon>Fungi</taxon>
        <taxon>Dikarya</taxon>
        <taxon>Basidiomycota</taxon>
        <taxon>Agaricomycotina</taxon>
        <taxon>Agaricomycetes</taxon>
        <taxon>Russulales</taxon>
        <taxon>Lachnocladiaceae</taxon>
        <taxon>Vararia</taxon>
    </lineage>
</organism>
<dbReference type="EMBL" id="MU273886">
    <property type="protein sequence ID" value="KAI0027524.1"/>
    <property type="molecule type" value="Genomic_DNA"/>
</dbReference>
<name>A0ACB8Q763_9AGAM</name>